<organism evidence="2 3">
    <name type="scientific">Eiseniibacteriota bacterium</name>
    <dbReference type="NCBI Taxonomy" id="2212470"/>
    <lineage>
        <taxon>Bacteria</taxon>
        <taxon>Candidatus Eiseniibacteriota</taxon>
    </lineage>
</organism>
<dbReference type="Gene3D" id="1.20.120.1760">
    <property type="match status" value="1"/>
</dbReference>
<dbReference type="EMBL" id="VBOU01000006">
    <property type="protein sequence ID" value="TMQ56089.1"/>
    <property type="molecule type" value="Genomic_DNA"/>
</dbReference>
<feature type="transmembrane region" description="Helical" evidence="1">
    <location>
        <begin position="261"/>
        <end position="280"/>
    </location>
</feature>
<evidence type="ECO:0000313" key="3">
    <source>
        <dbReference type="Proteomes" id="UP000319829"/>
    </source>
</evidence>
<dbReference type="GO" id="GO:0016780">
    <property type="term" value="F:phosphotransferase activity, for other substituted phosphate groups"/>
    <property type="evidence" value="ECO:0007669"/>
    <property type="project" value="InterPro"/>
</dbReference>
<keyword evidence="1" id="KW-1133">Transmembrane helix</keyword>
<evidence type="ECO:0000256" key="1">
    <source>
        <dbReference type="SAM" id="Phobius"/>
    </source>
</evidence>
<dbReference type="InterPro" id="IPR000462">
    <property type="entry name" value="CDP-OH_P_trans"/>
</dbReference>
<dbReference type="GO" id="GO:0016020">
    <property type="term" value="C:membrane"/>
    <property type="evidence" value="ECO:0007669"/>
    <property type="project" value="InterPro"/>
</dbReference>
<evidence type="ECO:0008006" key="4">
    <source>
        <dbReference type="Google" id="ProtNLM"/>
    </source>
</evidence>
<keyword evidence="1" id="KW-0812">Transmembrane</keyword>
<name>A0A538SXH8_UNCEI</name>
<accession>A0A538SXH8</accession>
<dbReference type="InterPro" id="IPR043130">
    <property type="entry name" value="CDP-OH_PTrfase_TM_dom"/>
</dbReference>
<proteinExistence type="predicted"/>
<comment type="caution">
    <text evidence="2">The sequence shown here is derived from an EMBL/GenBank/DDBJ whole genome shotgun (WGS) entry which is preliminary data.</text>
</comment>
<dbReference type="Proteomes" id="UP000319829">
    <property type="component" value="Unassembled WGS sequence"/>
</dbReference>
<evidence type="ECO:0000313" key="2">
    <source>
        <dbReference type="EMBL" id="TMQ56089.1"/>
    </source>
</evidence>
<dbReference type="AlphaFoldDB" id="A0A538SXH8"/>
<reference evidence="2 3" key="1">
    <citation type="journal article" date="2019" name="Nat. Microbiol.">
        <title>Mediterranean grassland soil C-N compound turnover is dependent on rainfall and depth, and is mediated by genomically divergent microorganisms.</title>
        <authorList>
            <person name="Diamond S."/>
            <person name="Andeer P.F."/>
            <person name="Li Z."/>
            <person name="Crits-Christoph A."/>
            <person name="Burstein D."/>
            <person name="Anantharaman K."/>
            <person name="Lane K.R."/>
            <person name="Thomas B.C."/>
            <person name="Pan C."/>
            <person name="Northen T.R."/>
            <person name="Banfield J.F."/>
        </authorList>
    </citation>
    <scope>NUCLEOTIDE SEQUENCE [LARGE SCALE GENOMIC DNA]</scope>
    <source>
        <strain evidence="2">WS_4</strain>
    </source>
</reference>
<protein>
    <recommendedName>
        <fullName evidence="4">CDP-alcohol phosphatidyltransferase family protein</fullName>
    </recommendedName>
</protein>
<feature type="transmembrane region" description="Helical" evidence="1">
    <location>
        <begin position="232"/>
        <end position="255"/>
    </location>
</feature>
<gene>
    <name evidence="2" type="ORF">E6K74_01115</name>
</gene>
<dbReference type="GO" id="GO:0008654">
    <property type="term" value="P:phospholipid biosynthetic process"/>
    <property type="evidence" value="ECO:0007669"/>
    <property type="project" value="InterPro"/>
</dbReference>
<feature type="transmembrane region" description="Helical" evidence="1">
    <location>
        <begin position="145"/>
        <end position="163"/>
    </location>
</feature>
<keyword evidence="1" id="KW-0472">Membrane</keyword>
<feature type="transmembrane region" description="Helical" evidence="1">
    <location>
        <begin position="57"/>
        <end position="77"/>
    </location>
</feature>
<feature type="transmembrane region" description="Helical" evidence="1">
    <location>
        <begin position="115"/>
        <end position="139"/>
    </location>
</feature>
<dbReference type="Pfam" id="PF01066">
    <property type="entry name" value="CDP-OH_P_transf"/>
    <property type="match status" value="1"/>
</dbReference>
<sequence length="301" mass="32155">MGTLSVTSTRQPVRDIATLRTICHADKIAQNSSPWYVLQRRVSIYLTWLLLHTGLEANHVTLISVGLALLGGVLLAMRPAELALAGALAFVAHQLFDKADGDIARFRKTYSIVGIYLDELGHAVAFAGIFVGLGLHIAWRTPGGGALVAVLLTSTLGALAMVLSRQHKSVGFLLYAQNVLTHPELVPRIRAGGWRSAITRDAVHDSRRSVGATRDLIVRVGDLALQLSDFSVLVVLVLVGTILEVAMGSNAFLIGVQFGEAALQGLVFVTVVAVNATVNVESEVARLDALVKGRDNLEASR</sequence>